<accession>A0A1I3XY88</accession>
<evidence type="ECO:0000313" key="2">
    <source>
        <dbReference type="Proteomes" id="UP000199533"/>
    </source>
</evidence>
<evidence type="ECO:0000313" key="1">
    <source>
        <dbReference type="EMBL" id="SFK24518.1"/>
    </source>
</evidence>
<reference evidence="2" key="1">
    <citation type="submission" date="2016-10" db="EMBL/GenBank/DDBJ databases">
        <authorList>
            <person name="Varghese N."/>
            <person name="Submissions S."/>
        </authorList>
    </citation>
    <scope>NUCLEOTIDE SEQUENCE [LARGE SCALE GENOMIC DNA]</scope>
    <source>
        <strain evidence="2">Nm69</strain>
    </source>
</reference>
<gene>
    <name evidence="1" type="ORF">SAMN05216302_1002141</name>
</gene>
<organism evidence="1 2">
    <name type="scientific">Nitrosomonas aestuarii</name>
    <dbReference type="NCBI Taxonomy" id="52441"/>
    <lineage>
        <taxon>Bacteria</taxon>
        <taxon>Pseudomonadati</taxon>
        <taxon>Pseudomonadota</taxon>
        <taxon>Betaproteobacteria</taxon>
        <taxon>Nitrosomonadales</taxon>
        <taxon>Nitrosomonadaceae</taxon>
        <taxon>Nitrosomonas</taxon>
    </lineage>
</organism>
<sequence>MPIEIKQLLIKSNIVHYTEDEETDVHEARSAFKEELLTECRHLILEMLREKEER</sequence>
<protein>
    <submittedName>
        <fullName evidence="1">Uncharacterized protein</fullName>
    </submittedName>
</protein>
<dbReference type="STRING" id="52441.SAMN05216302_1002141"/>
<dbReference type="InterPro" id="IPR045459">
    <property type="entry name" value="DUF5908"/>
</dbReference>
<dbReference type="EMBL" id="FOSP01000002">
    <property type="protein sequence ID" value="SFK24518.1"/>
    <property type="molecule type" value="Genomic_DNA"/>
</dbReference>
<dbReference type="Pfam" id="PF19265">
    <property type="entry name" value="DUF5908"/>
    <property type="match status" value="1"/>
</dbReference>
<proteinExistence type="predicted"/>
<dbReference type="RefSeq" id="WP_170841552.1">
    <property type="nucleotide sequence ID" value="NZ_FOSP01000002.1"/>
</dbReference>
<name>A0A1I3XY88_9PROT</name>
<keyword evidence="2" id="KW-1185">Reference proteome</keyword>
<dbReference type="AlphaFoldDB" id="A0A1I3XY88"/>
<dbReference type="Proteomes" id="UP000199533">
    <property type="component" value="Unassembled WGS sequence"/>
</dbReference>